<accession>A0A549TEU8</accession>
<evidence type="ECO:0000313" key="7">
    <source>
        <dbReference type="Proteomes" id="UP000316801"/>
    </source>
</evidence>
<dbReference type="PROSITE" id="PS51296">
    <property type="entry name" value="RIESKE"/>
    <property type="match status" value="1"/>
</dbReference>
<dbReference type="AlphaFoldDB" id="A0A549TEU8"/>
<sequence>MSDPTALLQHTETRYLLCRASDIGEGEARGFGPLAGSRRKIIVLRRNGVLHAWRDACPHYSTGTPMAWKTDAYMNGDKTHLTCHSHHALFDMETGQCILGPCLGQQLTRVNIVVGDEGDVFVAGPTEEI</sequence>
<evidence type="ECO:0000259" key="5">
    <source>
        <dbReference type="PROSITE" id="PS51296"/>
    </source>
</evidence>
<evidence type="ECO:0000313" key="6">
    <source>
        <dbReference type="EMBL" id="TRL40795.1"/>
    </source>
</evidence>
<organism evidence="6 7">
    <name type="scientific">Rhizobium straminoryzae</name>
    <dbReference type="NCBI Taxonomy" id="1387186"/>
    <lineage>
        <taxon>Bacteria</taxon>
        <taxon>Pseudomonadati</taxon>
        <taxon>Pseudomonadota</taxon>
        <taxon>Alphaproteobacteria</taxon>
        <taxon>Hyphomicrobiales</taxon>
        <taxon>Rhizobiaceae</taxon>
        <taxon>Rhizobium/Agrobacterium group</taxon>
        <taxon>Rhizobium</taxon>
    </lineage>
</organism>
<protein>
    <submittedName>
        <fullName evidence="6">Rieske 2Fe-2S domain-containing protein</fullName>
    </submittedName>
</protein>
<comment type="caution">
    <text evidence="6">The sequence shown here is derived from an EMBL/GenBank/DDBJ whole genome shotgun (WGS) entry which is preliminary data.</text>
</comment>
<dbReference type="Gene3D" id="2.102.10.10">
    <property type="entry name" value="Rieske [2Fe-2S] iron-sulphur domain"/>
    <property type="match status" value="1"/>
</dbReference>
<feature type="domain" description="Rieske" evidence="5">
    <location>
        <begin position="15"/>
        <end position="122"/>
    </location>
</feature>
<dbReference type="PANTHER" id="PTHR40261:SF1">
    <property type="entry name" value="RIESKE DOMAIN-CONTAINING PROTEIN"/>
    <property type="match status" value="1"/>
</dbReference>
<keyword evidence="7" id="KW-1185">Reference proteome</keyword>
<dbReference type="InterPro" id="IPR017941">
    <property type="entry name" value="Rieske_2Fe-2S"/>
</dbReference>
<evidence type="ECO:0000256" key="2">
    <source>
        <dbReference type="ARBA" id="ARBA00022723"/>
    </source>
</evidence>
<evidence type="ECO:0000256" key="1">
    <source>
        <dbReference type="ARBA" id="ARBA00022714"/>
    </source>
</evidence>
<dbReference type="GO" id="GO:0046872">
    <property type="term" value="F:metal ion binding"/>
    <property type="evidence" value="ECO:0007669"/>
    <property type="project" value="UniProtKB-KW"/>
</dbReference>
<dbReference type="RefSeq" id="WP_143124140.1">
    <property type="nucleotide sequence ID" value="NZ_VJMG01000011.1"/>
</dbReference>
<dbReference type="Pfam" id="PF00355">
    <property type="entry name" value="Rieske"/>
    <property type="match status" value="1"/>
</dbReference>
<dbReference type="GO" id="GO:0051537">
    <property type="term" value="F:2 iron, 2 sulfur cluster binding"/>
    <property type="evidence" value="ECO:0007669"/>
    <property type="project" value="UniProtKB-KW"/>
</dbReference>
<keyword evidence="1" id="KW-0001">2Fe-2S</keyword>
<dbReference type="SUPFAM" id="SSF50022">
    <property type="entry name" value="ISP domain"/>
    <property type="match status" value="1"/>
</dbReference>
<dbReference type="PANTHER" id="PTHR40261">
    <property type="match status" value="1"/>
</dbReference>
<dbReference type="CDD" id="cd03467">
    <property type="entry name" value="Rieske"/>
    <property type="match status" value="1"/>
</dbReference>
<reference evidence="6 7" key="1">
    <citation type="submission" date="2019-07" db="EMBL/GenBank/DDBJ databases">
        <title>Ln-dependent methylotrophs.</title>
        <authorList>
            <person name="Tani A."/>
        </authorList>
    </citation>
    <scope>NUCLEOTIDE SEQUENCE [LARGE SCALE GENOMIC DNA]</scope>
    <source>
        <strain evidence="6 7">SM12</strain>
    </source>
</reference>
<gene>
    <name evidence="6" type="ORF">FNA46_05695</name>
</gene>
<name>A0A549TEU8_9HYPH</name>
<evidence type="ECO:0000256" key="3">
    <source>
        <dbReference type="ARBA" id="ARBA00023004"/>
    </source>
</evidence>
<dbReference type="EMBL" id="VJMG01000011">
    <property type="protein sequence ID" value="TRL40795.1"/>
    <property type="molecule type" value="Genomic_DNA"/>
</dbReference>
<dbReference type="Proteomes" id="UP000316801">
    <property type="component" value="Unassembled WGS sequence"/>
</dbReference>
<dbReference type="InterPro" id="IPR036922">
    <property type="entry name" value="Rieske_2Fe-2S_sf"/>
</dbReference>
<keyword evidence="3" id="KW-0408">Iron</keyword>
<proteinExistence type="predicted"/>
<evidence type="ECO:0000256" key="4">
    <source>
        <dbReference type="ARBA" id="ARBA00023014"/>
    </source>
</evidence>
<keyword evidence="2" id="KW-0479">Metal-binding</keyword>
<keyword evidence="4" id="KW-0411">Iron-sulfur</keyword>